<evidence type="ECO:0000313" key="4">
    <source>
        <dbReference type="EMBL" id="MFD1225046.1"/>
    </source>
</evidence>
<comment type="caution">
    <text evidence="4">The sequence shown here is derived from an EMBL/GenBank/DDBJ whole genome shotgun (WGS) entry which is preliminary data.</text>
</comment>
<keyword evidence="5" id="KW-1185">Reference proteome</keyword>
<evidence type="ECO:0000259" key="3">
    <source>
        <dbReference type="Pfam" id="PF20434"/>
    </source>
</evidence>
<dbReference type="SUPFAM" id="SSF53474">
    <property type="entry name" value="alpha/beta-Hydrolases"/>
    <property type="match status" value="1"/>
</dbReference>
<dbReference type="RefSeq" id="WP_345584928.1">
    <property type="nucleotide sequence ID" value="NZ_BAABJG010000001.1"/>
</dbReference>
<evidence type="ECO:0000256" key="2">
    <source>
        <dbReference type="SAM" id="Phobius"/>
    </source>
</evidence>
<organism evidence="4 5">
    <name type="scientific">Paenibacillus vulneris</name>
    <dbReference type="NCBI Taxonomy" id="1133364"/>
    <lineage>
        <taxon>Bacteria</taxon>
        <taxon>Bacillati</taxon>
        <taxon>Bacillota</taxon>
        <taxon>Bacilli</taxon>
        <taxon>Bacillales</taxon>
        <taxon>Paenibacillaceae</taxon>
        <taxon>Paenibacillus</taxon>
    </lineage>
</organism>
<gene>
    <name evidence="4" type="ORF">ACFQ4B_33705</name>
</gene>
<evidence type="ECO:0000313" key="5">
    <source>
        <dbReference type="Proteomes" id="UP001597180"/>
    </source>
</evidence>
<dbReference type="PANTHER" id="PTHR48081">
    <property type="entry name" value="AB HYDROLASE SUPERFAMILY PROTEIN C4A8.06C"/>
    <property type="match status" value="1"/>
</dbReference>
<dbReference type="Proteomes" id="UP001597180">
    <property type="component" value="Unassembled WGS sequence"/>
</dbReference>
<feature type="domain" description="BD-FAE-like" evidence="3">
    <location>
        <begin position="70"/>
        <end position="280"/>
    </location>
</feature>
<sequence length="325" mass="36130">MKNKNKEKGRKKVLWGFIYVGVFIVAFAASAIIKMTYNPLSGEMKVNWNDSIGRVYTDIAYGEKEKNKFDLYVPADNTKKTYGLVVYLHPGGFAAGDKSGDADMLKWLCSKGYVAAGINYTVSDENNPEASVYTMSQEIKNSIPVVKAEAEKLGYHLDRMAISGGSAGGTLALLYAYRDADTSPIPVKMVFEMVGPPSFYPEDWTTYGLDRSPEAAANLFSIMSGNTITTDMIGTARYDEAVKNISPYMWIDENSVPTLAAYGKYDRVAPFGTVKHLINALEENHVPHDYIEFSHSGHGLQNDDKLSAKYIEKMNEYLERYLGSE</sequence>
<keyword evidence="2" id="KW-0472">Membrane</keyword>
<dbReference type="InterPro" id="IPR029058">
    <property type="entry name" value="AB_hydrolase_fold"/>
</dbReference>
<accession>A0ABW3UZ27</accession>
<keyword evidence="2" id="KW-1133">Transmembrane helix</keyword>
<dbReference type="Gene3D" id="3.40.50.1820">
    <property type="entry name" value="alpha/beta hydrolase"/>
    <property type="match status" value="1"/>
</dbReference>
<dbReference type="InterPro" id="IPR049492">
    <property type="entry name" value="BD-FAE-like_dom"/>
</dbReference>
<dbReference type="EMBL" id="JBHTLU010000055">
    <property type="protein sequence ID" value="MFD1225046.1"/>
    <property type="molecule type" value="Genomic_DNA"/>
</dbReference>
<protein>
    <submittedName>
        <fullName evidence="4">Alpha/beta hydrolase</fullName>
    </submittedName>
</protein>
<dbReference type="InterPro" id="IPR050300">
    <property type="entry name" value="GDXG_lipolytic_enzyme"/>
</dbReference>
<proteinExistence type="predicted"/>
<dbReference type="PANTHER" id="PTHR48081:SF13">
    <property type="entry name" value="ALPHA_BETA HYDROLASE"/>
    <property type="match status" value="1"/>
</dbReference>
<evidence type="ECO:0000256" key="1">
    <source>
        <dbReference type="ARBA" id="ARBA00022801"/>
    </source>
</evidence>
<dbReference type="Pfam" id="PF20434">
    <property type="entry name" value="BD-FAE"/>
    <property type="match status" value="1"/>
</dbReference>
<reference evidence="5" key="1">
    <citation type="journal article" date="2019" name="Int. J. Syst. Evol. Microbiol.">
        <title>The Global Catalogue of Microorganisms (GCM) 10K type strain sequencing project: providing services to taxonomists for standard genome sequencing and annotation.</title>
        <authorList>
            <consortium name="The Broad Institute Genomics Platform"/>
            <consortium name="The Broad Institute Genome Sequencing Center for Infectious Disease"/>
            <person name="Wu L."/>
            <person name="Ma J."/>
        </authorList>
    </citation>
    <scope>NUCLEOTIDE SEQUENCE [LARGE SCALE GENOMIC DNA]</scope>
    <source>
        <strain evidence="5">CCUG 53270</strain>
    </source>
</reference>
<keyword evidence="2" id="KW-0812">Transmembrane</keyword>
<name>A0ABW3UZ27_9BACL</name>
<feature type="transmembrane region" description="Helical" evidence="2">
    <location>
        <begin position="12"/>
        <end position="33"/>
    </location>
</feature>
<keyword evidence="1 4" id="KW-0378">Hydrolase</keyword>
<dbReference type="GO" id="GO:0016787">
    <property type="term" value="F:hydrolase activity"/>
    <property type="evidence" value="ECO:0007669"/>
    <property type="project" value="UniProtKB-KW"/>
</dbReference>